<dbReference type="SMART" id="SM00886">
    <property type="entry name" value="Dabb"/>
    <property type="match status" value="1"/>
</dbReference>
<evidence type="ECO:0000259" key="2">
    <source>
        <dbReference type="PROSITE" id="PS51502"/>
    </source>
</evidence>
<sequence length="114" mass="12679">MPIVHIVLFKFKESTDPAVVKDYAQICSRMLGLKDTCLHPQTNKPYLKSYGGGSNNSPEGAAHGLQYGFVSEFQSEADRDYYLNKDPSHLKFVEDVGKIVDTATVFDFEPGVMS</sequence>
<name>A0A9P8GLV6_AURME</name>
<dbReference type="PANTHER" id="PTHR33178:SF10">
    <property type="entry name" value="STRESS-RESPONSE A_B BARREL DOMAIN-CONTAINING PROTEIN"/>
    <property type="match status" value="1"/>
</dbReference>
<feature type="domain" description="Stress-response A/B barrel" evidence="2">
    <location>
        <begin position="3"/>
        <end position="108"/>
    </location>
</feature>
<reference evidence="3" key="1">
    <citation type="journal article" date="2021" name="J Fungi (Basel)">
        <title>Virulence traits and population genomics of the black yeast Aureobasidium melanogenum.</title>
        <authorList>
            <person name="Cernosa A."/>
            <person name="Sun X."/>
            <person name="Gostincar C."/>
            <person name="Fang C."/>
            <person name="Gunde-Cimerman N."/>
            <person name="Song Z."/>
        </authorList>
    </citation>
    <scope>NUCLEOTIDE SEQUENCE</scope>
    <source>
        <strain evidence="3">EXF-8016</strain>
    </source>
</reference>
<comment type="subunit">
    <text evidence="1">Homodimer.</text>
</comment>
<dbReference type="InterPro" id="IPR044662">
    <property type="entry name" value="HS1/DABB1-like"/>
</dbReference>
<dbReference type="SUPFAM" id="SSF54909">
    <property type="entry name" value="Dimeric alpha+beta barrel"/>
    <property type="match status" value="1"/>
</dbReference>
<dbReference type="Proteomes" id="UP000767238">
    <property type="component" value="Unassembled WGS sequence"/>
</dbReference>
<dbReference type="AlphaFoldDB" id="A0A9P8GLV6"/>
<gene>
    <name evidence="3" type="ORF">KCV03_g1831</name>
</gene>
<dbReference type="EMBL" id="JAHFYH010000008">
    <property type="protein sequence ID" value="KAH0228715.1"/>
    <property type="molecule type" value="Genomic_DNA"/>
</dbReference>
<reference evidence="3" key="2">
    <citation type="submission" date="2021-08" db="EMBL/GenBank/DDBJ databases">
        <authorList>
            <person name="Gostincar C."/>
            <person name="Sun X."/>
            <person name="Song Z."/>
            <person name="Gunde-Cimerman N."/>
        </authorList>
    </citation>
    <scope>NUCLEOTIDE SEQUENCE</scope>
    <source>
        <strain evidence="3">EXF-8016</strain>
    </source>
</reference>
<dbReference type="PANTHER" id="PTHR33178">
    <property type="match status" value="1"/>
</dbReference>
<organism evidence="3 4">
    <name type="scientific">Aureobasidium melanogenum</name>
    <name type="common">Aureobasidium pullulans var. melanogenum</name>
    <dbReference type="NCBI Taxonomy" id="46634"/>
    <lineage>
        <taxon>Eukaryota</taxon>
        <taxon>Fungi</taxon>
        <taxon>Dikarya</taxon>
        <taxon>Ascomycota</taxon>
        <taxon>Pezizomycotina</taxon>
        <taxon>Dothideomycetes</taxon>
        <taxon>Dothideomycetidae</taxon>
        <taxon>Dothideales</taxon>
        <taxon>Saccotheciaceae</taxon>
        <taxon>Aureobasidium</taxon>
    </lineage>
</organism>
<proteinExistence type="predicted"/>
<dbReference type="Pfam" id="PF07876">
    <property type="entry name" value="Dabb"/>
    <property type="match status" value="1"/>
</dbReference>
<dbReference type="PROSITE" id="PS51502">
    <property type="entry name" value="S_R_A_B_BARREL"/>
    <property type="match status" value="1"/>
</dbReference>
<accession>A0A9P8GLV6</accession>
<comment type="caution">
    <text evidence="3">The sequence shown here is derived from an EMBL/GenBank/DDBJ whole genome shotgun (WGS) entry which is preliminary data.</text>
</comment>
<dbReference type="Gene3D" id="3.30.70.100">
    <property type="match status" value="1"/>
</dbReference>
<dbReference type="InterPro" id="IPR013097">
    <property type="entry name" value="Dabb"/>
</dbReference>
<evidence type="ECO:0000313" key="4">
    <source>
        <dbReference type="Proteomes" id="UP000767238"/>
    </source>
</evidence>
<evidence type="ECO:0000313" key="3">
    <source>
        <dbReference type="EMBL" id="KAH0228715.1"/>
    </source>
</evidence>
<evidence type="ECO:0000256" key="1">
    <source>
        <dbReference type="ARBA" id="ARBA00011738"/>
    </source>
</evidence>
<dbReference type="InterPro" id="IPR011008">
    <property type="entry name" value="Dimeric_a/b-barrel"/>
</dbReference>
<dbReference type="OrthoDB" id="1601230at2759"/>
<feature type="non-terminal residue" evidence="3">
    <location>
        <position position="114"/>
    </location>
</feature>
<protein>
    <recommendedName>
        <fullName evidence="2">Stress-response A/B barrel domain-containing protein</fullName>
    </recommendedName>
</protein>